<dbReference type="EMBL" id="CP009245">
    <property type="protein sequence ID" value="APT85455.1"/>
    <property type="molecule type" value="Genomic_DNA"/>
</dbReference>
<gene>
    <name evidence="10" type="ORF">CAQU_10785</name>
</gene>
<evidence type="ECO:0000256" key="7">
    <source>
        <dbReference type="ARBA" id="ARBA00023014"/>
    </source>
</evidence>
<dbReference type="InterPro" id="IPR012675">
    <property type="entry name" value="Beta-grasp_dom_sf"/>
</dbReference>
<dbReference type="Proteomes" id="UP000185478">
    <property type="component" value="Chromosome"/>
</dbReference>
<feature type="domain" description="2Fe-2S ferredoxin-type" evidence="9">
    <location>
        <begin position="8"/>
        <end position="97"/>
    </location>
</feature>
<dbReference type="GO" id="GO:0046872">
    <property type="term" value="F:metal ion binding"/>
    <property type="evidence" value="ECO:0007669"/>
    <property type="project" value="UniProtKB-KW"/>
</dbReference>
<evidence type="ECO:0000256" key="8">
    <source>
        <dbReference type="ARBA" id="ARBA00034078"/>
    </source>
</evidence>
<dbReference type="STRING" id="1431546.CAQU_10785"/>
<dbReference type="InterPro" id="IPR001041">
    <property type="entry name" value="2Fe-2S_ferredoxin-type"/>
</dbReference>
<keyword evidence="11" id="KW-1185">Reference proteome</keyword>
<dbReference type="PROSITE" id="PS00197">
    <property type="entry name" value="2FE2S_FER_1"/>
    <property type="match status" value="1"/>
</dbReference>
<dbReference type="RefSeq" id="WP_075727528.1">
    <property type="nucleotide sequence ID" value="NZ_CP009245.1"/>
</dbReference>
<evidence type="ECO:0000256" key="6">
    <source>
        <dbReference type="ARBA" id="ARBA00023004"/>
    </source>
</evidence>
<dbReference type="InterPro" id="IPR006058">
    <property type="entry name" value="2Fe2S_fd_BS"/>
</dbReference>
<evidence type="ECO:0000256" key="2">
    <source>
        <dbReference type="ARBA" id="ARBA00022448"/>
    </source>
</evidence>
<evidence type="ECO:0000256" key="5">
    <source>
        <dbReference type="ARBA" id="ARBA00022982"/>
    </source>
</evidence>
<protein>
    <submittedName>
        <fullName evidence="10">Flavodoxin</fullName>
    </submittedName>
</protein>
<evidence type="ECO:0000256" key="4">
    <source>
        <dbReference type="ARBA" id="ARBA00022723"/>
    </source>
</evidence>
<dbReference type="PROSITE" id="PS51085">
    <property type="entry name" value="2FE2S_FER_2"/>
    <property type="match status" value="1"/>
</dbReference>
<dbReference type="CDD" id="cd00207">
    <property type="entry name" value="fer2"/>
    <property type="match status" value="1"/>
</dbReference>
<evidence type="ECO:0000256" key="3">
    <source>
        <dbReference type="ARBA" id="ARBA00022714"/>
    </source>
</evidence>
<evidence type="ECO:0000256" key="1">
    <source>
        <dbReference type="ARBA" id="ARBA00007874"/>
    </source>
</evidence>
<evidence type="ECO:0000313" key="11">
    <source>
        <dbReference type="Proteomes" id="UP000185478"/>
    </source>
</evidence>
<dbReference type="OrthoDB" id="9796486at2"/>
<evidence type="ECO:0000259" key="9">
    <source>
        <dbReference type="PROSITE" id="PS51085"/>
    </source>
</evidence>
<dbReference type="Gene3D" id="3.10.20.30">
    <property type="match status" value="1"/>
</dbReference>
<accession>A0A1L7CI10</accession>
<keyword evidence="5" id="KW-0249">Electron transport</keyword>
<keyword evidence="6" id="KW-0408">Iron</keyword>
<keyword evidence="3" id="KW-0001">2Fe-2S</keyword>
<dbReference type="GO" id="GO:0051537">
    <property type="term" value="F:2 iron, 2 sulfur cluster binding"/>
    <property type="evidence" value="ECO:0007669"/>
    <property type="project" value="UniProtKB-KW"/>
</dbReference>
<dbReference type="PANTHER" id="PTHR43112">
    <property type="entry name" value="FERREDOXIN"/>
    <property type="match status" value="1"/>
</dbReference>
<dbReference type="PANTHER" id="PTHR43112:SF3">
    <property type="entry name" value="FERREDOXIN-2, CHLOROPLASTIC"/>
    <property type="match status" value="1"/>
</dbReference>
<name>A0A1L7CI10_9CORY</name>
<reference evidence="10 11" key="1">
    <citation type="submission" date="2014-08" db="EMBL/GenBank/DDBJ databases">
        <title>Complete genome sequence of Corynebacterium aquilae S-613T(T) (=DSM 44791(T)), isolated from the choana of a healthy golden eagle.</title>
        <authorList>
            <person name="Ruckert C."/>
            <person name="Albersmeier A."/>
            <person name="Winkler A."/>
            <person name="Kalinowski J."/>
        </authorList>
    </citation>
    <scope>NUCLEOTIDE SEQUENCE [LARGE SCALE GENOMIC DNA]</scope>
    <source>
        <strain evidence="10 11">S-613</strain>
    </source>
</reference>
<dbReference type="AlphaFoldDB" id="A0A1L7CI10"/>
<evidence type="ECO:0000313" key="10">
    <source>
        <dbReference type="EMBL" id="APT85455.1"/>
    </source>
</evidence>
<keyword evidence="4" id="KW-0479">Metal-binding</keyword>
<dbReference type="InterPro" id="IPR036010">
    <property type="entry name" value="2Fe-2S_ferredoxin-like_sf"/>
</dbReference>
<sequence length="98" mass="10924">MSEIVGDNVVELDGVEYRFEWPADKTLLQSMLDAGIPAPHSCQMGRCGACRVHVEGPQTRMRENHVLDDFDVEAGDRLACQTLRNEGDLTAAELDYPF</sequence>
<comment type="cofactor">
    <cofactor evidence="8">
        <name>[2Fe-2S] cluster</name>
        <dbReference type="ChEBI" id="CHEBI:190135"/>
    </cofactor>
</comment>
<dbReference type="Pfam" id="PF00111">
    <property type="entry name" value="Fer2"/>
    <property type="match status" value="1"/>
</dbReference>
<organism evidence="10 11">
    <name type="scientific">Corynebacterium aquilae DSM 44791</name>
    <dbReference type="NCBI Taxonomy" id="1431546"/>
    <lineage>
        <taxon>Bacteria</taxon>
        <taxon>Bacillati</taxon>
        <taxon>Actinomycetota</taxon>
        <taxon>Actinomycetes</taxon>
        <taxon>Mycobacteriales</taxon>
        <taxon>Corynebacteriaceae</taxon>
        <taxon>Corynebacterium</taxon>
    </lineage>
</organism>
<keyword evidence="2" id="KW-0813">Transport</keyword>
<keyword evidence="7" id="KW-0411">Iron-sulfur</keyword>
<dbReference type="SUPFAM" id="SSF54292">
    <property type="entry name" value="2Fe-2S ferredoxin-like"/>
    <property type="match status" value="1"/>
</dbReference>
<proteinExistence type="inferred from homology"/>
<comment type="similarity">
    <text evidence="1">Belongs to the 2Fe2S plant-type ferredoxin family.</text>
</comment>
<dbReference type="KEGG" id="caqu:CAQU_10785"/>